<keyword evidence="2" id="KW-0732">Signal</keyword>
<sequence length="236" mass="25801">MGTRTAGRLLSCICAIAVVPSVQAQSRAGHFDDIGRIACAEGAERYLPGDYYFCAANKALQSGNAGKAREMYEESAGWGDKRAMFNLGLLLVRGDDFPRDEPLGLAWLALAAERPKNVLHREVLAGAWKAATPETRAAADALWNRMKLQYADRFVLARAQQRYERETRQLRFALQRDPSMRIQIGGVQGAQGGNRAIQLLDEAAAETILRPLPGAQGEVNVGAPETVRDPEKPQTP</sequence>
<feature type="compositionally biased region" description="Basic and acidic residues" evidence="1">
    <location>
        <begin position="226"/>
        <end position="236"/>
    </location>
</feature>
<dbReference type="SUPFAM" id="SSF81901">
    <property type="entry name" value="HCP-like"/>
    <property type="match status" value="1"/>
</dbReference>
<feature type="signal peptide" evidence="2">
    <location>
        <begin position="1"/>
        <end position="24"/>
    </location>
</feature>
<dbReference type="AlphaFoldDB" id="A0A7G9SQV7"/>
<dbReference type="EMBL" id="CP060719">
    <property type="protein sequence ID" value="QNN70232.1"/>
    <property type="molecule type" value="Genomic_DNA"/>
</dbReference>
<evidence type="ECO:0000256" key="1">
    <source>
        <dbReference type="SAM" id="MobiDB-lite"/>
    </source>
</evidence>
<feature type="region of interest" description="Disordered" evidence="1">
    <location>
        <begin position="215"/>
        <end position="236"/>
    </location>
</feature>
<organism evidence="3 4">
    <name type="scientific">Thermomonas carbonis</name>
    <dbReference type="NCBI Taxonomy" id="1463158"/>
    <lineage>
        <taxon>Bacteria</taxon>
        <taxon>Pseudomonadati</taxon>
        <taxon>Pseudomonadota</taxon>
        <taxon>Gammaproteobacteria</taxon>
        <taxon>Lysobacterales</taxon>
        <taxon>Lysobacteraceae</taxon>
        <taxon>Thermomonas</taxon>
    </lineage>
</organism>
<proteinExistence type="predicted"/>
<gene>
    <name evidence="3" type="ORF">H9L16_00855</name>
</gene>
<dbReference type="KEGG" id="tcn:H9L16_00855"/>
<protein>
    <recommendedName>
        <fullName evidence="5">Sel1 repeat family protein</fullName>
    </recommendedName>
</protein>
<keyword evidence="4" id="KW-1185">Reference proteome</keyword>
<accession>A0A7G9SQV7</accession>
<reference evidence="3 4" key="1">
    <citation type="submission" date="2020-08" db="EMBL/GenBank/DDBJ databases">
        <title>Genome sequence of Thermomonas carbonis KCTC 42013T.</title>
        <authorList>
            <person name="Hyun D.-W."/>
            <person name="Bae J.-W."/>
        </authorList>
    </citation>
    <scope>NUCLEOTIDE SEQUENCE [LARGE SCALE GENOMIC DNA]</scope>
    <source>
        <strain evidence="3 4">KCTC 42013</strain>
    </source>
</reference>
<evidence type="ECO:0000256" key="2">
    <source>
        <dbReference type="SAM" id="SignalP"/>
    </source>
</evidence>
<dbReference type="RefSeq" id="WP_187552748.1">
    <property type="nucleotide sequence ID" value="NZ_BMZL01000001.1"/>
</dbReference>
<feature type="chain" id="PRO_5028830817" description="Sel1 repeat family protein" evidence="2">
    <location>
        <begin position="25"/>
        <end position="236"/>
    </location>
</feature>
<dbReference type="Gene3D" id="1.25.40.10">
    <property type="entry name" value="Tetratricopeptide repeat domain"/>
    <property type="match status" value="1"/>
</dbReference>
<evidence type="ECO:0000313" key="4">
    <source>
        <dbReference type="Proteomes" id="UP000515804"/>
    </source>
</evidence>
<name>A0A7G9SQV7_9GAMM</name>
<evidence type="ECO:0000313" key="3">
    <source>
        <dbReference type="EMBL" id="QNN70232.1"/>
    </source>
</evidence>
<dbReference type="InterPro" id="IPR011990">
    <property type="entry name" value="TPR-like_helical_dom_sf"/>
</dbReference>
<evidence type="ECO:0008006" key="5">
    <source>
        <dbReference type="Google" id="ProtNLM"/>
    </source>
</evidence>
<dbReference type="Proteomes" id="UP000515804">
    <property type="component" value="Chromosome"/>
</dbReference>